<sequence>MSFPPPPKRRLITASKANTENSDKAIPTKEHQQETLEQAKEHQKETLEQAFVSKVQIDGNFSHPEWKNSTEEFPPGYRFCPFDGELIVHYLQKKVLVQNLYILYEIFPDQYPVLGDDIWYFFSPRDRKYRKGKRPKRAAGDGYWKATGADKPVEHRGIAVGKKKSLVFYLGKPPNGDKTNWIMQEYTVDAPPRIKKDEYDMRLDDWVLCKIYKKAPGKSKKGGQEGEEEQQQEEDEQVAYTVTSPGEVADQCAKYNTNHVEKNYDLCNGYIPQSRISALPPFSDPYFPNYGNFNTAYHPQQQQVVNYRVQSVGITPPLVHPTQGFIMSKYNIQENFGSISTMDNLLAPQLPQLESMDTLSYYQGLLPNNPSTSPFL</sequence>
<evidence type="ECO:0000313" key="7">
    <source>
        <dbReference type="EMBL" id="KAF7119262.1"/>
    </source>
</evidence>
<feature type="domain" description="NAC" evidence="6">
    <location>
        <begin position="73"/>
        <end position="214"/>
    </location>
</feature>
<evidence type="ECO:0000256" key="1">
    <source>
        <dbReference type="ARBA" id="ARBA00023015"/>
    </source>
</evidence>
<evidence type="ECO:0000256" key="5">
    <source>
        <dbReference type="SAM" id="MobiDB-lite"/>
    </source>
</evidence>
<gene>
    <name evidence="7" type="ORF">RHSIM_Rhsim13G0220300</name>
</gene>
<comment type="caution">
    <text evidence="7">The sequence shown here is derived from an EMBL/GenBank/DDBJ whole genome shotgun (WGS) entry which is preliminary data.</text>
</comment>
<keyword evidence="3" id="KW-0804">Transcription</keyword>
<evidence type="ECO:0000256" key="3">
    <source>
        <dbReference type="ARBA" id="ARBA00023163"/>
    </source>
</evidence>
<dbReference type="PANTHER" id="PTHR31719:SF179">
    <property type="entry name" value="OS08G0148400 PROTEIN"/>
    <property type="match status" value="1"/>
</dbReference>
<dbReference type="OrthoDB" id="1848784at2759"/>
<feature type="region of interest" description="Disordered" evidence="5">
    <location>
        <begin position="1"/>
        <end position="42"/>
    </location>
</feature>
<dbReference type="Pfam" id="PF02365">
    <property type="entry name" value="NAM"/>
    <property type="match status" value="1"/>
</dbReference>
<proteinExistence type="predicted"/>
<evidence type="ECO:0000256" key="2">
    <source>
        <dbReference type="ARBA" id="ARBA00023125"/>
    </source>
</evidence>
<keyword evidence="2" id="KW-0238">DNA-binding</keyword>
<dbReference type="InterPro" id="IPR003441">
    <property type="entry name" value="NAC-dom"/>
</dbReference>
<dbReference type="Gene3D" id="2.170.150.80">
    <property type="entry name" value="NAC domain"/>
    <property type="match status" value="1"/>
</dbReference>
<accession>A0A834L602</accession>
<keyword evidence="8" id="KW-1185">Reference proteome</keyword>
<dbReference type="Proteomes" id="UP000626092">
    <property type="component" value="Unassembled WGS sequence"/>
</dbReference>
<keyword evidence="4" id="KW-0539">Nucleus</keyword>
<feature type="region of interest" description="Disordered" evidence="5">
    <location>
        <begin position="216"/>
        <end position="237"/>
    </location>
</feature>
<dbReference type="EMBL" id="WJXA01000013">
    <property type="protein sequence ID" value="KAF7119262.1"/>
    <property type="molecule type" value="Genomic_DNA"/>
</dbReference>
<feature type="compositionally biased region" description="Acidic residues" evidence="5">
    <location>
        <begin position="225"/>
        <end position="237"/>
    </location>
</feature>
<organism evidence="7 8">
    <name type="scientific">Rhododendron simsii</name>
    <name type="common">Sims's rhododendron</name>
    <dbReference type="NCBI Taxonomy" id="118357"/>
    <lineage>
        <taxon>Eukaryota</taxon>
        <taxon>Viridiplantae</taxon>
        <taxon>Streptophyta</taxon>
        <taxon>Embryophyta</taxon>
        <taxon>Tracheophyta</taxon>
        <taxon>Spermatophyta</taxon>
        <taxon>Magnoliopsida</taxon>
        <taxon>eudicotyledons</taxon>
        <taxon>Gunneridae</taxon>
        <taxon>Pentapetalae</taxon>
        <taxon>asterids</taxon>
        <taxon>Ericales</taxon>
        <taxon>Ericaceae</taxon>
        <taxon>Ericoideae</taxon>
        <taxon>Rhodoreae</taxon>
        <taxon>Rhododendron</taxon>
    </lineage>
</organism>
<feature type="compositionally biased region" description="Basic and acidic residues" evidence="5">
    <location>
        <begin position="21"/>
        <end position="42"/>
    </location>
</feature>
<evidence type="ECO:0000256" key="4">
    <source>
        <dbReference type="ARBA" id="ARBA00023242"/>
    </source>
</evidence>
<dbReference type="SUPFAM" id="SSF101941">
    <property type="entry name" value="NAC domain"/>
    <property type="match status" value="1"/>
</dbReference>
<dbReference type="AlphaFoldDB" id="A0A834L602"/>
<evidence type="ECO:0000259" key="6">
    <source>
        <dbReference type="PROSITE" id="PS51005"/>
    </source>
</evidence>
<dbReference type="GO" id="GO:0003677">
    <property type="term" value="F:DNA binding"/>
    <property type="evidence" value="ECO:0007669"/>
    <property type="project" value="UniProtKB-KW"/>
</dbReference>
<dbReference type="PANTHER" id="PTHR31719">
    <property type="entry name" value="NAC TRANSCRIPTION FACTOR 56"/>
    <property type="match status" value="1"/>
</dbReference>
<protein>
    <recommendedName>
        <fullName evidence="6">NAC domain-containing protein</fullName>
    </recommendedName>
</protein>
<dbReference type="GO" id="GO:0006355">
    <property type="term" value="P:regulation of DNA-templated transcription"/>
    <property type="evidence" value="ECO:0007669"/>
    <property type="project" value="InterPro"/>
</dbReference>
<name>A0A834L602_RHOSS</name>
<dbReference type="InterPro" id="IPR036093">
    <property type="entry name" value="NAC_dom_sf"/>
</dbReference>
<evidence type="ECO:0000313" key="8">
    <source>
        <dbReference type="Proteomes" id="UP000626092"/>
    </source>
</evidence>
<dbReference type="PROSITE" id="PS51005">
    <property type="entry name" value="NAC"/>
    <property type="match status" value="1"/>
</dbReference>
<reference evidence="7" key="1">
    <citation type="submission" date="2019-11" db="EMBL/GenBank/DDBJ databases">
        <authorList>
            <person name="Liu Y."/>
            <person name="Hou J."/>
            <person name="Li T.-Q."/>
            <person name="Guan C.-H."/>
            <person name="Wu X."/>
            <person name="Wu H.-Z."/>
            <person name="Ling F."/>
            <person name="Zhang R."/>
            <person name="Shi X.-G."/>
            <person name="Ren J.-P."/>
            <person name="Chen E.-F."/>
            <person name="Sun J.-M."/>
        </authorList>
    </citation>
    <scope>NUCLEOTIDE SEQUENCE</scope>
    <source>
        <strain evidence="7">Adult_tree_wgs_1</strain>
        <tissue evidence="7">Leaves</tissue>
    </source>
</reference>
<keyword evidence="1" id="KW-0805">Transcription regulation</keyword>